<evidence type="ECO:0000313" key="10">
    <source>
        <dbReference type="Proteomes" id="UP000054324"/>
    </source>
</evidence>
<comment type="PTM">
    <text evidence="6 7">Topaquinone (TPQ) is generated by copper-dependent autoxidation of a specific tyrosyl residue.</text>
</comment>
<evidence type="ECO:0000256" key="7">
    <source>
        <dbReference type="RuleBase" id="RU000672"/>
    </source>
</evidence>
<dbReference type="InterPro" id="IPR000269">
    <property type="entry name" value="Cu_amine_oxidase"/>
</dbReference>
<dbReference type="InterPro" id="IPR015798">
    <property type="entry name" value="Cu_amine_oxidase_C"/>
</dbReference>
<dbReference type="Pfam" id="PF01179">
    <property type="entry name" value="Cu_amine_oxid"/>
    <property type="match status" value="1"/>
</dbReference>
<dbReference type="Gene3D" id="2.70.98.20">
    <property type="entry name" value="Copper amine oxidase, catalytic domain"/>
    <property type="match status" value="1"/>
</dbReference>
<protein>
    <recommendedName>
        <fullName evidence="7">Amine oxidase</fullName>
        <ecNumber evidence="7">1.4.3.-</ecNumber>
    </recommendedName>
</protein>
<dbReference type="SUPFAM" id="SSF54416">
    <property type="entry name" value="Amine oxidase N-terminal region"/>
    <property type="match status" value="2"/>
</dbReference>
<evidence type="ECO:0000256" key="4">
    <source>
        <dbReference type="ARBA" id="ARBA00023002"/>
    </source>
</evidence>
<dbReference type="InterPro" id="IPR036460">
    <property type="entry name" value="Cu_amine_oxidase_C_sf"/>
</dbReference>
<keyword evidence="2 7" id="KW-0479">Metal-binding</keyword>
<keyword evidence="10" id="KW-1185">Reference proteome</keyword>
<dbReference type="PANTHER" id="PTHR10638">
    <property type="entry name" value="COPPER AMINE OXIDASE"/>
    <property type="match status" value="1"/>
</dbReference>
<dbReference type="EC" id="1.4.3.-" evidence="7"/>
<dbReference type="STRING" id="6198.A0A074ZRI5"/>
<dbReference type="GeneID" id="20327494"/>
<dbReference type="Proteomes" id="UP000054324">
    <property type="component" value="Unassembled WGS sequence"/>
</dbReference>
<sequence>MKKIRYFKLQQDSQLDSPDSCSTQSSGCGYLDSAVQCDASIVEEPKKTNLALPAQALGLLFGVSLTVLITLSSSKQRIMQAAVSSGYDKSFGLFDEPSEAEYIRVLDVLRTHVNELYAFDPRVDLSTDPGTQLDYTLSQGRLSALSWVDQMQSNTLWEMNLHIPNKTSREKYFKQLIQESSEPDRLDRYAHVIIFHGANQPAEVREYIVGPMHLNKMTVTVEATHPYLKRPLGGAEYGALLDLLAIICDQLKPILEVSYDASYFMSGPSSKWLDAINLSTFDRSAKPATRCQSSVMLENVRGKAHCLIPSFASPLVTSSNPRARRIWFRLVRQVAPFIQYPVDIQFEIDITSLNPQQWTLNQIWFQGRTYTKVTEMLDLHKTGSLHIVPQPFIDLYPQQMRYGPGQTRKDDDEAGLPVNAAILPTSFLSSGFKRRQQSQPESVIPAKPVQTPSSPLFGYNRIQIAGRRVRYQSWDFHLTLRKETGLRVYGVYFAGHSIISEAGLDETVTSYWGYSPFMRAMTSLESMYGVGAMSSELSPGIDCPKEAVYLPVRLVLSGESGPKVLKHGICLFDWLVQPPGGPLRRHFEFPGGRSEASGGSETTEHTNFAFGTPSRALVVRSVASIFNYDYVFDIVFHASGVIEFSVTPTGYIHVDTVPPNWFSNPSNQSWHEKSAFGFVSNTMPLYFVAHQHLFHYKLDIDLRSSRNFVKVINVDGPANDPVSPVSEPPTLWISSRIPRSELEARFHNQFEHPKQYLVCETQREEKQENPQCVGLINKGAVITLASHEHTRSYAWSRYQLVVTRQHDSEPYASSIFNGVDLTSPTVDFEAFSLDNESIFNEDIVLWLTVGNIHLPRHEDLPNTVTTGGRLSFYIQPHNLFKHSPDAYSCDRVYTNTLEEWLEGFSEPSFCHTETVPTL</sequence>
<dbReference type="CTD" id="20327494"/>
<keyword evidence="5 7" id="KW-0186">Copper</keyword>
<dbReference type="Gene3D" id="3.10.450.40">
    <property type="match status" value="2"/>
</dbReference>
<name>A0A074ZRI5_OPIVI</name>
<dbReference type="GO" id="GO:0048038">
    <property type="term" value="F:quinone binding"/>
    <property type="evidence" value="ECO:0007669"/>
    <property type="project" value="InterPro"/>
</dbReference>
<organism evidence="9 10">
    <name type="scientific">Opisthorchis viverrini</name>
    <name type="common">Southeast Asian liver fluke</name>
    <dbReference type="NCBI Taxonomy" id="6198"/>
    <lineage>
        <taxon>Eukaryota</taxon>
        <taxon>Metazoa</taxon>
        <taxon>Spiralia</taxon>
        <taxon>Lophotrochozoa</taxon>
        <taxon>Platyhelminthes</taxon>
        <taxon>Trematoda</taxon>
        <taxon>Digenea</taxon>
        <taxon>Opisthorchiida</taxon>
        <taxon>Opisthorchiata</taxon>
        <taxon>Opisthorchiidae</taxon>
        <taxon>Opisthorchis</taxon>
    </lineage>
</organism>
<dbReference type="GO" id="GO:0008131">
    <property type="term" value="F:primary methylamine oxidase activity"/>
    <property type="evidence" value="ECO:0007669"/>
    <property type="project" value="InterPro"/>
</dbReference>
<dbReference type="InterPro" id="IPR049947">
    <property type="entry name" value="Cu_Am_Ox_Cu-bd"/>
</dbReference>
<dbReference type="GO" id="GO:0009308">
    <property type="term" value="P:amine metabolic process"/>
    <property type="evidence" value="ECO:0007669"/>
    <property type="project" value="UniProtKB-UniRule"/>
</dbReference>
<dbReference type="SUPFAM" id="SSF49998">
    <property type="entry name" value="Amine oxidase catalytic domain"/>
    <property type="match status" value="1"/>
</dbReference>
<gene>
    <name evidence="9" type="ORF">T265_13327</name>
</gene>
<proteinExistence type="inferred from homology"/>
<feature type="modified residue" description="2',4',5'-topaquinone" evidence="6">
    <location>
        <position position="628"/>
    </location>
</feature>
<dbReference type="OrthoDB" id="5379943at2759"/>
<reference evidence="9 10" key="1">
    <citation type="submission" date="2013-11" db="EMBL/GenBank/DDBJ databases">
        <title>Opisthorchis viverrini - life in the bile duct.</title>
        <authorList>
            <person name="Young N.D."/>
            <person name="Nagarajan N."/>
            <person name="Lin S.J."/>
            <person name="Korhonen P.K."/>
            <person name="Jex A.R."/>
            <person name="Hall R.S."/>
            <person name="Safavi-Hemami H."/>
            <person name="Kaewkong W."/>
            <person name="Bertrand D."/>
            <person name="Gao S."/>
            <person name="Seet Q."/>
            <person name="Wongkham S."/>
            <person name="Teh B.T."/>
            <person name="Wongkham C."/>
            <person name="Intapan P.M."/>
            <person name="Maleewong W."/>
            <person name="Yang X."/>
            <person name="Hu M."/>
            <person name="Wang Z."/>
            <person name="Hofmann A."/>
            <person name="Sternberg P.W."/>
            <person name="Tan P."/>
            <person name="Wang J."/>
            <person name="Gasser R.B."/>
        </authorList>
    </citation>
    <scope>NUCLEOTIDE SEQUENCE [LARGE SCALE GENOMIC DNA]</scope>
</reference>
<evidence type="ECO:0000256" key="5">
    <source>
        <dbReference type="ARBA" id="ARBA00023008"/>
    </source>
</evidence>
<dbReference type="InterPro" id="IPR049948">
    <property type="entry name" value="Cu_Am_ox_TPQ-bd"/>
</dbReference>
<evidence type="ECO:0000256" key="6">
    <source>
        <dbReference type="PIRSR" id="PIRSR600269-51"/>
    </source>
</evidence>
<evidence type="ECO:0000313" key="9">
    <source>
        <dbReference type="EMBL" id="KER29681.1"/>
    </source>
</evidence>
<dbReference type="KEGG" id="ovi:T265_13327"/>
<keyword evidence="4 7" id="KW-0560">Oxidoreductase</keyword>
<evidence type="ECO:0000256" key="1">
    <source>
        <dbReference type="ARBA" id="ARBA00007983"/>
    </source>
</evidence>
<evidence type="ECO:0000256" key="3">
    <source>
        <dbReference type="ARBA" id="ARBA00022772"/>
    </source>
</evidence>
<comment type="cofactor">
    <cofactor evidence="7">
        <name>Cu cation</name>
        <dbReference type="ChEBI" id="CHEBI:23378"/>
    </cofactor>
    <text evidence="7">Contains 1 topaquinone per subunit.</text>
</comment>
<feature type="domain" description="Copper amine oxidase catalytic" evidence="8">
    <location>
        <begin position="462"/>
        <end position="884"/>
    </location>
</feature>
<dbReference type="PANTHER" id="PTHR10638:SF20">
    <property type="entry name" value="AMINE OXIDASE"/>
    <property type="match status" value="1"/>
</dbReference>
<keyword evidence="3 6" id="KW-0801">TPQ</keyword>
<dbReference type="InterPro" id="IPR016182">
    <property type="entry name" value="Cu_amine_oxidase_N-reg"/>
</dbReference>
<evidence type="ECO:0000256" key="2">
    <source>
        <dbReference type="ARBA" id="ARBA00022723"/>
    </source>
</evidence>
<dbReference type="RefSeq" id="XP_009166615.1">
    <property type="nucleotide sequence ID" value="XM_009168351.1"/>
</dbReference>
<comment type="similarity">
    <text evidence="1 7">Belongs to the copper/topaquinone oxidase family.</text>
</comment>
<evidence type="ECO:0000259" key="8">
    <source>
        <dbReference type="Pfam" id="PF01179"/>
    </source>
</evidence>
<accession>A0A074ZRI5</accession>
<dbReference type="GO" id="GO:0005507">
    <property type="term" value="F:copper ion binding"/>
    <property type="evidence" value="ECO:0007669"/>
    <property type="project" value="InterPro"/>
</dbReference>
<dbReference type="GO" id="GO:0005886">
    <property type="term" value="C:plasma membrane"/>
    <property type="evidence" value="ECO:0007669"/>
    <property type="project" value="TreeGrafter"/>
</dbReference>
<dbReference type="PROSITE" id="PS01164">
    <property type="entry name" value="COPPER_AMINE_OXID_1"/>
    <property type="match status" value="1"/>
</dbReference>
<dbReference type="PROSITE" id="PS01165">
    <property type="entry name" value="COPPER_AMINE_OXID_2"/>
    <property type="match status" value="1"/>
</dbReference>
<dbReference type="AlphaFoldDB" id="A0A074ZRI5"/>
<dbReference type="EMBL" id="KL596674">
    <property type="protein sequence ID" value="KER29681.1"/>
    <property type="molecule type" value="Genomic_DNA"/>
</dbReference>